<evidence type="ECO:0000313" key="2">
    <source>
        <dbReference type="EMBL" id="OCK79382.1"/>
    </source>
</evidence>
<accession>A0A8E2JEF8</accession>
<proteinExistence type="predicted"/>
<keyword evidence="3" id="KW-1185">Reference proteome</keyword>
<evidence type="ECO:0000256" key="1">
    <source>
        <dbReference type="SAM" id="MobiDB-lite"/>
    </source>
</evidence>
<organism evidence="2 3">
    <name type="scientific">Lepidopterella palustris CBS 459.81</name>
    <dbReference type="NCBI Taxonomy" id="1314670"/>
    <lineage>
        <taxon>Eukaryota</taxon>
        <taxon>Fungi</taxon>
        <taxon>Dikarya</taxon>
        <taxon>Ascomycota</taxon>
        <taxon>Pezizomycotina</taxon>
        <taxon>Dothideomycetes</taxon>
        <taxon>Pleosporomycetidae</taxon>
        <taxon>Mytilinidiales</taxon>
        <taxon>Argynnaceae</taxon>
        <taxon>Lepidopterella</taxon>
    </lineage>
</organism>
<reference evidence="2 3" key="1">
    <citation type="journal article" date="2016" name="Nat. Commun.">
        <title>Ectomycorrhizal ecology is imprinted in the genome of the dominant symbiotic fungus Cenococcum geophilum.</title>
        <authorList>
            <consortium name="DOE Joint Genome Institute"/>
            <person name="Peter M."/>
            <person name="Kohler A."/>
            <person name="Ohm R.A."/>
            <person name="Kuo A."/>
            <person name="Krutzmann J."/>
            <person name="Morin E."/>
            <person name="Arend M."/>
            <person name="Barry K.W."/>
            <person name="Binder M."/>
            <person name="Choi C."/>
            <person name="Clum A."/>
            <person name="Copeland A."/>
            <person name="Grisel N."/>
            <person name="Haridas S."/>
            <person name="Kipfer T."/>
            <person name="LaButti K."/>
            <person name="Lindquist E."/>
            <person name="Lipzen A."/>
            <person name="Maire R."/>
            <person name="Meier B."/>
            <person name="Mihaltcheva S."/>
            <person name="Molinier V."/>
            <person name="Murat C."/>
            <person name="Poggeler S."/>
            <person name="Quandt C.A."/>
            <person name="Sperisen C."/>
            <person name="Tritt A."/>
            <person name="Tisserant E."/>
            <person name="Crous P.W."/>
            <person name="Henrissat B."/>
            <person name="Nehls U."/>
            <person name="Egli S."/>
            <person name="Spatafora J.W."/>
            <person name="Grigoriev I.V."/>
            <person name="Martin F.M."/>
        </authorList>
    </citation>
    <scope>NUCLEOTIDE SEQUENCE [LARGE SCALE GENOMIC DNA]</scope>
    <source>
        <strain evidence="2 3">CBS 459.81</strain>
    </source>
</reference>
<dbReference type="AlphaFoldDB" id="A0A8E2JEF8"/>
<gene>
    <name evidence="2" type="ORF">K432DRAFT_393968</name>
</gene>
<protein>
    <submittedName>
        <fullName evidence="2">Uncharacterized protein</fullName>
    </submittedName>
</protein>
<feature type="region of interest" description="Disordered" evidence="1">
    <location>
        <begin position="1"/>
        <end position="33"/>
    </location>
</feature>
<dbReference type="Proteomes" id="UP000250266">
    <property type="component" value="Unassembled WGS sequence"/>
</dbReference>
<feature type="compositionally biased region" description="Basic and acidic residues" evidence="1">
    <location>
        <begin position="57"/>
        <end position="69"/>
    </location>
</feature>
<feature type="compositionally biased region" description="Basic and acidic residues" evidence="1">
    <location>
        <begin position="1"/>
        <end position="19"/>
    </location>
</feature>
<evidence type="ECO:0000313" key="3">
    <source>
        <dbReference type="Proteomes" id="UP000250266"/>
    </source>
</evidence>
<name>A0A8E2JEF8_9PEZI</name>
<feature type="region of interest" description="Disordered" evidence="1">
    <location>
        <begin position="57"/>
        <end position="78"/>
    </location>
</feature>
<dbReference type="EMBL" id="KV745009">
    <property type="protein sequence ID" value="OCK79382.1"/>
    <property type="molecule type" value="Genomic_DNA"/>
</dbReference>
<sequence>MAARHPSEMSQRETEESKFLQDAGSRNRSGREFVGDLVVMREEKKLWIRPSERGRRVQDGRRTFLERSPPRPRYFSQPASRDWQARAALSCACSPYRQPIPTAHTHQQSTTHTYALHQPAPTCISLHQRQYVLEIQPQYSLLIPPILVRRALLSTNETITLIITKPSRHNENTTDPAARPRSQLCYTCPTWYF</sequence>